<dbReference type="EMBL" id="BARW01027466">
    <property type="protein sequence ID" value="GAJ15712.1"/>
    <property type="molecule type" value="Genomic_DNA"/>
</dbReference>
<sequence length="214" mass="25092">VAKESQEIFYSNFIKIKYSDEGFNIPYFINIEKESLKKHLQETATYICASLGLKNVFEKIIYRTEVGFLELKGRLPEFFINLLKGVETYIKNNPYGPEEQANLLQVFRNRMNVFNEDKVQNVLKITDALPKWVDYWLNGKNIFLDLSMSSKFVKMLIVNAIFQLIRTVTKDSEAEELKHLIVIDEAHAILEKPITTNSDDADFIIFVLFLRWFF</sequence>
<comment type="caution">
    <text evidence="1">The sequence shown here is derived from an EMBL/GenBank/DDBJ whole genome shotgun (WGS) entry which is preliminary data.</text>
</comment>
<accession>X1VDR1</accession>
<reference evidence="1" key="1">
    <citation type="journal article" date="2014" name="Front. Microbiol.">
        <title>High frequency of phylogenetically diverse reductive dehalogenase-homologous genes in deep subseafloor sedimentary metagenomes.</title>
        <authorList>
            <person name="Kawai M."/>
            <person name="Futagami T."/>
            <person name="Toyoda A."/>
            <person name="Takaki Y."/>
            <person name="Nishi S."/>
            <person name="Hori S."/>
            <person name="Arai W."/>
            <person name="Tsubouchi T."/>
            <person name="Morono Y."/>
            <person name="Uchiyama I."/>
            <person name="Ito T."/>
            <person name="Fujiyama A."/>
            <person name="Inagaki F."/>
            <person name="Takami H."/>
        </authorList>
    </citation>
    <scope>NUCLEOTIDE SEQUENCE</scope>
    <source>
        <strain evidence="1">Expedition CK06-06</strain>
    </source>
</reference>
<proteinExistence type="predicted"/>
<name>X1VDR1_9ZZZZ</name>
<protein>
    <recommendedName>
        <fullName evidence="2">Helicase HerA central domain-containing protein</fullName>
    </recommendedName>
</protein>
<organism evidence="1">
    <name type="scientific">marine sediment metagenome</name>
    <dbReference type="NCBI Taxonomy" id="412755"/>
    <lineage>
        <taxon>unclassified sequences</taxon>
        <taxon>metagenomes</taxon>
        <taxon>ecological metagenomes</taxon>
    </lineage>
</organism>
<evidence type="ECO:0000313" key="1">
    <source>
        <dbReference type="EMBL" id="GAJ15712.1"/>
    </source>
</evidence>
<gene>
    <name evidence="1" type="ORF">S12H4_44559</name>
</gene>
<dbReference type="AlphaFoldDB" id="X1VDR1"/>
<evidence type="ECO:0008006" key="2">
    <source>
        <dbReference type="Google" id="ProtNLM"/>
    </source>
</evidence>
<feature type="non-terminal residue" evidence="1">
    <location>
        <position position="1"/>
    </location>
</feature>